<protein>
    <submittedName>
        <fullName evidence="3">Cupin domain-containing protein</fullName>
    </submittedName>
</protein>
<dbReference type="PANTHER" id="PTHR36440">
    <property type="entry name" value="PUTATIVE (AFU_ORTHOLOGUE AFUA_8G07350)-RELATED"/>
    <property type="match status" value="1"/>
</dbReference>
<feature type="domain" description="Cupin type-2" evidence="2">
    <location>
        <begin position="77"/>
        <end position="129"/>
    </location>
</feature>
<keyword evidence="4" id="KW-1185">Reference proteome</keyword>
<dbReference type="Proteomes" id="UP000664795">
    <property type="component" value="Unassembled WGS sequence"/>
</dbReference>
<dbReference type="EMBL" id="JAFMYU010000012">
    <property type="protein sequence ID" value="MBO0932477.1"/>
    <property type="molecule type" value="Genomic_DNA"/>
</dbReference>
<feature type="chain" id="PRO_5037827885" evidence="1">
    <location>
        <begin position="21"/>
        <end position="181"/>
    </location>
</feature>
<gene>
    <name evidence="3" type="ORF">J2I48_15805</name>
</gene>
<dbReference type="InterPro" id="IPR013096">
    <property type="entry name" value="Cupin_2"/>
</dbReference>
<dbReference type="InterPro" id="IPR053146">
    <property type="entry name" value="QDO-like"/>
</dbReference>
<dbReference type="Gene3D" id="2.60.120.10">
    <property type="entry name" value="Jelly Rolls"/>
    <property type="match status" value="1"/>
</dbReference>
<evidence type="ECO:0000256" key="1">
    <source>
        <dbReference type="SAM" id="SignalP"/>
    </source>
</evidence>
<dbReference type="AlphaFoldDB" id="A0A939G999"/>
<keyword evidence="1" id="KW-0732">Signal</keyword>
<evidence type="ECO:0000313" key="4">
    <source>
        <dbReference type="Proteomes" id="UP000664795"/>
    </source>
</evidence>
<evidence type="ECO:0000313" key="3">
    <source>
        <dbReference type="EMBL" id="MBO0932477.1"/>
    </source>
</evidence>
<dbReference type="PANTHER" id="PTHR36440:SF1">
    <property type="entry name" value="PUTATIVE (AFU_ORTHOLOGUE AFUA_8G07350)-RELATED"/>
    <property type="match status" value="1"/>
</dbReference>
<dbReference type="RefSeq" id="WP_207336436.1">
    <property type="nucleotide sequence ID" value="NZ_JAFMYU010000012.1"/>
</dbReference>
<dbReference type="SUPFAM" id="SSF51182">
    <property type="entry name" value="RmlC-like cupins"/>
    <property type="match status" value="1"/>
</dbReference>
<dbReference type="InterPro" id="IPR011051">
    <property type="entry name" value="RmlC_Cupin_sf"/>
</dbReference>
<dbReference type="InterPro" id="IPR014710">
    <property type="entry name" value="RmlC-like_jellyroll"/>
</dbReference>
<comment type="caution">
    <text evidence="3">The sequence shown here is derived from an EMBL/GenBank/DDBJ whole genome shotgun (WGS) entry which is preliminary data.</text>
</comment>
<organism evidence="3 4">
    <name type="scientific">Fibrella aquatilis</name>
    <dbReference type="NCBI Taxonomy" id="2817059"/>
    <lineage>
        <taxon>Bacteria</taxon>
        <taxon>Pseudomonadati</taxon>
        <taxon>Bacteroidota</taxon>
        <taxon>Cytophagia</taxon>
        <taxon>Cytophagales</taxon>
        <taxon>Spirosomataceae</taxon>
        <taxon>Fibrella</taxon>
    </lineage>
</organism>
<proteinExistence type="predicted"/>
<feature type="signal peptide" evidence="1">
    <location>
        <begin position="1"/>
        <end position="20"/>
    </location>
</feature>
<accession>A0A939G999</accession>
<dbReference type="Pfam" id="PF07883">
    <property type="entry name" value="Cupin_2"/>
    <property type="match status" value="1"/>
</dbReference>
<sequence length="181" mass="19758">MQRRTFLASSLATTSLLAQAAPGKPAPAKPFTVKAGEARFGVHTPFQGVNANDLKVSGKDTGGMLAVFEYMGHQKVGPPLHVHTDQDELFYVVEGEYRFQVGKETFTVKAGDTVFGPRNMPHTWIQLTDVGKLLYQVQPAGKLEDFFLVMNELKGPPTEALIQRIHADHGMTVLGPPLSLT</sequence>
<evidence type="ECO:0000259" key="2">
    <source>
        <dbReference type="Pfam" id="PF07883"/>
    </source>
</evidence>
<reference evidence="3 4" key="1">
    <citation type="submission" date="2021-03" db="EMBL/GenBank/DDBJ databases">
        <title>Fibrella sp. HMF5036 genome sequencing and assembly.</title>
        <authorList>
            <person name="Kang H."/>
            <person name="Kim H."/>
            <person name="Bae S."/>
            <person name="Joh K."/>
        </authorList>
    </citation>
    <scope>NUCLEOTIDE SEQUENCE [LARGE SCALE GENOMIC DNA]</scope>
    <source>
        <strain evidence="3 4">HMF5036</strain>
    </source>
</reference>
<name>A0A939G999_9BACT</name>